<dbReference type="EMBL" id="JBHSZQ010000012">
    <property type="protein sequence ID" value="MFC7126004.1"/>
    <property type="molecule type" value="Genomic_DNA"/>
</dbReference>
<dbReference type="RefSeq" id="WP_267638946.1">
    <property type="nucleotide sequence ID" value="NZ_JAODIY010000046.1"/>
</dbReference>
<name>A0ABD5X8U8_9EURY</name>
<gene>
    <name evidence="1" type="ORF">ACFQJ7_08135</name>
</gene>
<protein>
    <recommendedName>
        <fullName evidence="3">Restriction endonuclease</fullName>
    </recommendedName>
</protein>
<evidence type="ECO:0000313" key="1">
    <source>
        <dbReference type="EMBL" id="MFC7126004.1"/>
    </source>
</evidence>
<reference evidence="1 2" key="1">
    <citation type="journal article" date="2014" name="Int. J. Syst. Evol. Microbiol.">
        <title>Complete genome sequence of Corynebacterium casei LMG S-19264T (=DSM 44701T), isolated from a smear-ripened cheese.</title>
        <authorList>
            <consortium name="US DOE Joint Genome Institute (JGI-PGF)"/>
            <person name="Walter F."/>
            <person name="Albersmeier A."/>
            <person name="Kalinowski J."/>
            <person name="Ruckert C."/>
        </authorList>
    </citation>
    <scope>NUCLEOTIDE SEQUENCE [LARGE SCALE GENOMIC DNA]</scope>
    <source>
        <strain evidence="1 2">CGMCC 4.7215</strain>
    </source>
</reference>
<organism evidence="1 2">
    <name type="scientific">Halovenus rubra</name>
    <dbReference type="NCBI Taxonomy" id="869890"/>
    <lineage>
        <taxon>Archaea</taxon>
        <taxon>Methanobacteriati</taxon>
        <taxon>Methanobacteriota</taxon>
        <taxon>Stenosarchaea group</taxon>
        <taxon>Halobacteria</taxon>
        <taxon>Halobacteriales</taxon>
        <taxon>Haloarculaceae</taxon>
        <taxon>Halovenus</taxon>
    </lineage>
</organism>
<evidence type="ECO:0008006" key="3">
    <source>
        <dbReference type="Google" id="ProtNLM"/>
    </source>
</evidence>
<proteinExistence type="predicted"/>
<comment type="caution">
    <text evidence="1">The sequence shown here is derived from an EMBL/GenBank/DDBJ whole genome shotgun (WGS) entry which is preliminary data.</text>
</comment>
<accession>A0ABD5X8U8</accession>
<sequence length="155" mass="17741">MGEFASTVQTTLKQMLACEYPTRDWQTEYNSNGTPVDVAGLGENTVVLVELEWRRADPANNTAKLFRHLDEGSINHQRVSVFQLFTRYYDLARGGHSSKRENAEFVGYTSTRAFDRVSYSPIDLDIDPPKRGGDWPTDWKDMVSLSVERLTHHKE</sequence>
<dbReference type="Proteomes" id="UP001596414">
    <property type="component" value="Unassembled WGS sequence"/>
</dbReference>
<evidence type="ECO:0000313" key="2">
    <source>
        <dbReference type="Proteomes" id="UP001596414"/>
    </source>
</evidence>
<dbReference type="AlphaFoldDB" id="A0ABD5X8U8"/>